<dbReference type="Gene3D" id="2.110.10.10">
    <property type="entry name" value="Hemopexin-like domain"/>
    <property type="match status" value="1"/>
</dbReference>
<dbReference type="AlphaFoldDB" id="A0A1S1V6Q5"/>
<name>A0A1S1V6Q5_9FIRM</name>
<dbReference type="STRING" id="39480.EUAN_13960"/>
<gene>
    <name evidence="2" type="primary">vanW_2</name>
    <name evidence="2" type="ORF">EUAN_13960</name>
</gene>
<evidence type="ECO:0000256" key="1">
    <source>
        <dbReference type="SAM" id="SignalP"/>
    </source>
</evidence>
<reference evidence="2 3" key="1">
    <citation type="submission" date="2016-09" db="EMBL/GenBank/DDBJ databases">
        <title>Genome sequence of Eubacterium angustum.</title>
        <authorList>
            <person name="Poehlein A."/>
            <person name="Daniel R."/>
        </authorList>
    </citation>
    <scope>NUCLEOTIDE SEQUENCE [LARGE SCALE GENOMIC DNA]</scope>
    <source>
        <strain evidence="2 3">DSM 1989</strain>
    </source>
</reference>
<dbReference type="OrthoDB" id="9797191at2"/>
<organism evidence="2 3">
    <name type="scientific">Andreesenia angusta</name>
    <dbReference type="NCBI Taxonomy" id="39480"/>
    <lineage>
        <taxon>Bacteria</taxon>
        <taxon>Bacillati</taxon>
        <taxon>Bacillota</taxon>
        <taxon>Tissierellia</taxon>
        <taxon>Tissierellales</taxon>
        <taxon>Gottschalkiaceae</taxon>
        <taxon>Andreesenia</taxon>
    </lineage>
</organism>
<dbReference type="InterPro" id="IPR007391">
    <property type="entry name" value="Vancomycin_resist_VanW"/>
</dbReference>
<dbReference type="Pfam" id="PF04294">
    <property type="entry name" value="VanW"/>
    <property type="match status" value="1"/>
</dbReference>
<dbReference type="PANTHER" id="PTHR35788:SF1">
    <property type="entry name" value="EXPORTED PROTEIN"/>
    <property type="match status" value="1"/>
</dbReference>
<dbReference type="PANTHER" id="PTHR35788">
    <property type="entry name" value="EXPORTED PROTEIN-RELATED"/>
    <property type="match status" value="1"/>
</dbReference>
<evidence type="ECO:0000313" key="2">
    <source>
        <dbReference type="EMBL" id="OHW62326.1"/>
    </source>
</evidence>
<dbReference type="InterPro" id="IPR052913">
    <property type="entry name" value="Glycopeptide_resist_protein"/>
</dbReference>
<keyword evidence="1" id="KW-0732">Signal</keyword>
<keyword evidence="3" id="KW-1185">Reference proteome</keyword>
<dbReference type="Proteomes" id="UP000180254">
    <property type="component" value="Unassembled WGS sequence"/>
</dbReference>
<evidence type="ECO:0000313" key="3">
    <source>
        <dbReference type="Proteomes" id="UP000180254"/>
    </source>
</evidence>
<feature type="chain" id="PRO_5038577847" evidence="1">
    <location>
        <begin position="24"/>
        <end position="468"/>
    </location>
</feature>
<dbReference type="EMBL" id="MKIE01000004">
    <property type="protein sequence ID" value="OHW62326.1"/>
    <property type="molecule type" value="Genomic_DNA"/>
</dbReference>
<dbReference type="SUPFAM" id="SSF50923">
    <property type="entry name" value="Hemopexin-like domain"/>
    <property type="match status" value="1"/>
</dbReference>
<feature type="signal peptide" evidence="1">
    <location>
        <begin position="1"/>
        <end position="23"/>
    </location>
</feature>
<comment type="caution">
    <text evidence="2">The sequence shown here is derived from an EMBL/GenBank/DDBJ whole genome shotgun (WGS) entry which is preliminary data.</text>
</comment>
<accession>A0A1S1V6Q5</accession>
<protein>
    <submittedName>
        <fullName evidence="2">Vancomycin B-type resistance protein VanW</fullName>
    </submittedName>
</protein>
<dbReference type="InterPro" id="IPR036375">
    <property type="entry name" value="Hemopexin-like_dom_sf"/>
</dbReference>
<dbReference type="RefSeq" id="WP_071063030.1">
    <property type="nucleotide sequence ID" value="NZ_MKIE01000004.1"/>
</dbReference>
<proteinExistence type="predicted"/>
<sequence length="468" mass="51562">MKRKKIIAIICTVPVILTQLGFANPEPGVEQEKVQEKVEVDLAVEAEETGYKVLQNGVELGTFGSLKEAIAEAVKWANSVVEFEGEAVWRFGDQLYKVYQGEVHLSNWTFSSKSEAVAEAVKWNNSHIAHNGEIVWRFGDHKYRVMQGKADLGLFNTKAEAIAEAVKWNNSTVVHEGSTVWKFGDHKYRVMQGKADLGLFNTKAEAIAEAVKWNNSTVVHEGSTVWKFGDHKYRVMQGKADLGLFNTKAEAIAEAVKWNKSTVVYQGSTVWKFGDHKYRVLQAGVSLGLFDDLSSAIAEGNKWRNSVIVKDGATVWKFGQERLLGSYTTYFSARDTNRNYNIALSARSINGRTVAPGTVFSFNGATGLKNKANGYRESIVISGGKFVLGVGGGVCQTSSTLYNAVLNAGLQVVERHPHSQPVSYVPRGRDATVADYALDFKFRNNTSYPLKIKASTTSNSVTVSIYGM</sequence>